<keyword evidence="1" id="KW-0732">Signal</keyword>
<evidence type="ECO:0000313" key="3">
    <source>
        <dbReference type="Proteomes" id="UP000567885"/>
    </source>
</evidence>
<dbReference type="OrthoDB" id="4093325at2759"/>
<accession>A0A8H5SWM1</accession>
<name>A0A8H5SWM1_FUSHE</name>
<evidence type="ECO:0000256" key="1">
    <source>
        <dbReference type="SAM" id="SignalP"/>
    </source>
</evidence>
<feature type="chain" id="PRO_5034655724" evidence="1">
    <location>
        <begin position="21"/>
        <end position="171"/>
    </location>
</feature>
<organism evidence="2 3">
    <name type="scientific">Fusarium heterosporum</name>
    <dbReference type="NCBI Taxonomy" id="42747"/>
    <lineage>
        <taxon>Eukaryota</taxon>
        <taxon>Fungi</taxon>
        <taxon>Dikarya</taxon>
        <taxon>Ascomycota</taxon>
        <taxon>Pezizomycotina</taxon>
        <taxon>Sordariomycetes</taxon>
        <taxon>Hypocreomycetidae</taxon>
        <taxon>Hypocreales</taxon>
        <taxon>Nectriaceae</taxon>
        <taxon>Fusarium</taxon>
        <taxon>Fusarium heterosporum species complex</taxon>
    </lineage>
</organism>
<gene>
    <name evidence="2" type="ORF">FHETE_9971</name>
</gene>
<keyword evidence="3" id="KW-1185">Reference proteome</keyword>
<sequence>MHFSTVFSAILAAGIASAASEKIVEVTEYNAVALHGNKETNNAALQASNGRFALKLRNQHASCDRGLIENEVKFNINKDGELSLYTWGRNPQVAYIDRSGMGQGIFAYATYGDKDFNTPRTLRQRAGNKKAGGSYTLWADCGKNPGGNKNCQAITIRAIKDKKPVACVYSV</sequence>
<evidence type="ECO:0000313" key="2">
    <source>
        <dbReference type="EMBL" id="KAF5658274.1"/>
    </source>
</evidence>
<dbReference type="AlphaFoldDB" id="A0A8H5SWM1"/>
<feature type="signal peptide" evidence="1">
    <location>
        <begin position="1"/>
        <end position="20"/>
    </location>
</feature>
<dbReference type="EMBL" id="JAAGWQ010000245">
    <property type="protein sequence ID" value="KAF5658274.1"/>
    <property type="molecule type" value="Genomic_DNA"/>
</dbReference>
<protein>
    <submittedName>
        <fullName evidence="2">Cell wall protein</fullName>
    </submittedName>
</protein>
<dbReference type="Proteomes" id="UP000567885">
    <property type="component" value="Unassembled WGS sequence"/>
</dbReference>
<comment type="caution">
    <text evidence="2">The sequence shown here is derived from an EMBL/GenBank/DDBJ whole genome shotgun (WGS) entry which is preliminary data.</text>
</comment>
<reference evidence="2 3" key="1">
    <citation type="submission" date="2020-05" db="EMBL/GenBank/DDBJ databases">
        <title>Identification and distribution of gene clusters putatively required for synthesis of sphingolipid metabolism inhibitors in phylogenetically diverse species of the filamentous fungus Fusarium.</title>
        <authorList>
            <person name="Kim H.-S."/>
            <person name="Busman M."/>
            <person name="Brown D.W."/>
            <person name="Divon H."/>
            <person name="Uhlig S."/>
            <person name="Proctor R.H."/>
        </authorList>
    </citation>
    <scope>NUCLEOTIDE SEQUENCE [LARGE SCALE GENOMIC DNA]</scope>
    <source>
        <strain evidence="2 3">NRRL 20693</strain>
    </source>
</reference>
<proteinExistence type="predicted"/>